<evidence type="ECO:0000313" key="2">
    <source>
        <dbReference type="Proteomes" id="UP000537890"/>
    </source>
</evidence>
<gene>
    <name evidence="1" type="ORF">H0A75_09110</name>
</gene>
<dbReference type="AlphaFoldDB" id="A0A7Z0MPU4"/>
<protein>
    <submittedName>
        <fullName evidence="1">Uncharacterized protein</fullName>
    </submittedName>
</protein>
<sequence length="54" mass="5894">MTTVAVCARVRAVEGELYLDALKNGKLMILKFETMTNTQNCCTGAESLINLGKE</sequence>
<comment type="caution">
    <text evidence="1">The sequence shown here is derived from an EMBL/GenBank/DDBJ whole genome shotgun (WGS) entry which is preliminary data.</text>
</comment>
<dbReference type="EMBL" id="JACCHS010000205">
    <property type="protein sequence ID" value="NYT47669.1"/>
    <property type="molecule type" value="Genomic_DNA"/>
</dbReference>
<organism evidence="1 2">
    <name type="scientific">Candidatus Methanofishera endochildressiae</name>
    <dbReference type="NCBI Taxonomy" id="2738884"/>
    <lineage>
        <taxon>Bacteria</taxon>
        <taxon>Pseudomonadati</taxon>
        <taxon>Pseudomonadota</taxon>
        <taxon>Gammaproteobacteria</taxon>
        <taxon>Candidatus Methanofishera</taxon>
    </lineage>
</organism>
<proteinExistence type="predicted"/>
<dbReference type="Proteomes" id="UP000537890">
    <property type="component" value="Unassembled WGS sequence"/>
</dbReference>
<name>A0A7Z0MPU4_9GAMM</name>
<evidence type="ECO:0000313" key="1">
    <source>
        <dbReference type="EMBL" id="NYT47669.1"/>
    </source>
</evidence>
<accession>A0A7Z0MPU4</accession>
<reference evidence="1 2" key="1">
    <citation type="submission" date="2020-05" db="EMBL/GenBank/DDBJ databases">
        <title>Horizontal transmission and recombination maintain forever young bacterial symbiont genomes.</title>
        <authorList>
            <person name="Russell S.L."/>
            <person name="Pepper-Tunick E."/>
            <person name="Svedberg J."/>
            <person name="Byrne A."/>
            <person name="Ruelas Castillo J."/>
            <person name="Vollmers C."/>
            <person name="Beinart R.A."/>
            <person name="Corbett-Detig R."/>
        </authorList>
    </citation>
    <scope>NUCLEOTIDE SEQUENCE [LARGE SCALE GENOMIC DNA]</scope>
    <source>
        <strain evidence="1">4727-3</strain>
    </source>
</reference>